<protein>
    <submittedName>
        <fullName evidence="2">Uncharacterized protein</fullName>
    </submittedName>
</protein>
<evidence type="ECO:0000256" key="1">
    <source>
        <dbReference type="SAM" id="MobiDB-lite"/>
    </source>
</evidence>
<proteinExistence type="predicted"/>
<organism evidence="2 3">
    <name type="scientific">Phyllostomus discolor</name>
    <name type="common">pale spear-nosed bat</name>
    <dbReference type="NCBI Taxonomy" id="89673"/>
    <lineage>
        <taxon>Eukaryota</taxon>
        <taxon>Metazoa</taxon>
        <taxon>Chordata</taxon>
        <taxon>Craniata</taxon>
        <taxon>Vertebrata</taxon>
        <taxon>Euteleostomi</taxon>
        <taxon>Mammalia</taxon>
        <taxon>Eutheria</taxon>
        <taxon>Laurasiatheria</taxon>
        <taxon>Chiroptera</taxon>
        <taxon>Yangochiroptera</taxon>
        <taxon>Phyllostomidae</taxon>
        <taxon>Phyllostominae</taxon>
        <taxon>Phyllostomus</taxon>
    </lineage>
</organism>
<feature type="compositionally biased region" description="Polar residues" evidence="1">
    <location>
        <begin position="37"/>
        <end position="47"/>
    </location>
</feature>
<dbReference type="EMBL" id="JABVXQ010000009">
    <property type="protein sequence ID" value="KAF6090764.1"/>
    <property type="molecule type" value="Genomic_DNA"/>
</dbReference>
<dbReference type="Proteomes" id="UP000664940">
    <property type="component" value="Unassembled WGS sequence"/>
</dbReference>
<evidence type="ECO:0000313" key="2">
    <source>
        <dbReference type="EMBL" id="KAF6090764.1"/>
    </source>
</evidence>
<reference evidence="2 3" key="1">
    <citation type="journal article" date="2020" name="Nature">
        <title>Six reference-quality genomes reveal evolution of bat adaptations.</title>
        <authorList>
            <person name="Jebb D."/>
            <person name="Huang Z."/>
            <person name="Pippel M."/>
            <person name="Hughes G.M."/>
            <person name="Lavrichenko K."/>
            <person name="Devanna P."/>
            <person name="Winkler S."/>
            <person name="Jermiin L.S."/>
            <person name="Skirmuntt E.C."/>
            <person name="Katzourakis A."/>
            <person name="Burkitt-Gray L."/>
            <person name="Ray D.A."/>
            <person name="Sullivan K.A.M."/>
            <person name="Roscito J.G."/>
            <person name="Kirilenko B.M."/>
            <person name="Davalos L.M."/>
            <person name="Corthals A.P."/>
            <person name="Power M.L."/>
            <person name="Jones G."/>
            <person name="Ransome R.D."/>
            <person name="Dechmann D.K.N."/>
            <person name="Locatelli A.G."/>
            <person name="Puechmaille S.J."/>
            <person name="Fedrigo O."/>
            <person name="Jarvis E.D."/>
            <person name="Hiller M."/>
            <person name="Vernes S.C."/>
            <person name="Myers E.W."/>
            <person name="Teeling E.C."/>
        </authorList>
    </citation>
    <scope>NUCLEOTIDE SEQUENCE [LARGE SCALE GENOMIC DNA]</scope>
    <source>
        <strain evidence="2">Bat1K_MPI-CBG_1</strain>
    </source>
</reference>
<comment type="caution">
    <text evidence="2">The sequence shown here is derived from an EMBL/GenBank/DDBJ whole genome shotgun (WGS) entry which is preliminary data.</text>
</comment>
<accession>A0A833ZDX3</accession>
<feature type="region of interest" description="Disordered" evidence="1">
    <location>
        <begin position="37"/>
        <end position="56"/>
    </location>
</feature>
<gene>
    <name evidence="2" type="ORF">HJG60_012156</name>
</gene>
<dbReference type="AlphaFoldDB" id="A0A833ZDX3"/>
<sequence length="121" mass="13172">MGPQTPLAQLMDFAFSVFINRNLEERQAKLLALALSGNNGHGQTPQGNLGKPQRHGGHKDQMCFRCKCPGHWAKKKCTKLPPGPCPKCKGTNLNPWHWKGDCPHSQSGKGSCPVAMAALED</sequence>
<name>A0A833ZDX3_9CHIR</name>
<evidence type="ECO:0000313" key="3">
    <source>
        <dbReference type="Proteomes" id="UP000664940"/>
    </source>
</evidence>